<sequence length="149" mass="16865">MKNFNKKFSEIEPVGMSIAPFLSILNRGKKVGLILSAILIMVGTSCKKVQEVTPTESYYGYGKIIVTCESKCHVTFGTGEKLNDYDIDASTATYTFRYQTKYSLDITITPTDKDQRVEMSVYSREEKQIFRNSAVRKVNVPWNSVILVP</sequence>
<dbReference type="Proteomes" id="UP001324380">
    <property type="component" value="Chromosome"/>
</dbReference>
<name>A0ABZ0TJ47_9SPHI</name>
<organism evidence="1 2">
    <name type="scientific">Mucilaginibacter sabulilitoris</name>
    <dbReference type="NCBI Taxonomy" id="1173583"/>
    <lineage>
        <taxon>Bacteria</taxon>
        <taxon>Pseudomonadati</taxon>
        <taxon>Bacteroidota</taxon>
        <taxon>Sphingobacteriia</taxon>
        <taxon>Sphingobacteriales</taxon>
        <taxon>Sphingobacteriaceae</taxon>
        <taxon>Mucilaginibacter</taxon>
    </lineage>
</organism>
<gene>
    <name evidence="1" type="ORF">SNE25_24220</name>
</gene>
<evidence type="ECO:0000313" key="2">
    <source>
        <dbReference type="Proteomes" id="UP001324380"/>
    </source>
</evidence>
<dbReference type="EMBL" id="CP139558">
    <property type="protein sequence ID" value="WPU92437.1"/>
    <property type="molecule type" value="Genomic_DNA"/>
</dbReference>
<dbReference type="RefSeq" id="WP_321561599.1">
    <property type="nucleotide sequence ID" value="NZ_CP139558.1"/>
</dbReference>
<reference evidence="1 2" key="1">
    <citation type="submission" date="2023-11" db="EMBL/GenBank/DDBJ databases">
        <title>Analysis of the Genomes of Mucilaginibacter gossypii cycad 4 and M. sabulilitoris SNA2: microbes with the potential for plant growth promotion.</title>
        <authorList>
            <person name="Hirsch A.M."/>
            <person name="Humm E."/>
            <person name="Rubbi M."/>
            <person name="Del Vecchio G."/>
            <person name="Ha S.M."/>
            <person name="Pellegrini M."/>
            <person name="Gunsalus R.P."/>
        </authorList>
    </citation>
    <scope>NUCLEOTIDE SEQUENCE [LARGE SCALE GENOMIC DNA]</scope>
    <source>
        <strain evidence="1 2">SNA2</strain>
    </source>
</reference>
<accession>A0ABZ0TJ47</accession>
<evidence type="ECO:0008006" key="3">
    <source>
        <dbReference type="Google" id="ProtNLM"/>
    </source>
</evidence>
<proteinExistence type="predicted"/>
<evidence type="ECO:0000313" key="1">
    <source>
        <dbReference type="EMBL" id="WPU92437.1"/>
    </source>
</evidence>
<protein>
    <recommendedName>
        <fullName evidence="3">Lipoprotein</fullName>
    </recommendedName>
</protein>
<keyword evidence="2" id="KW-1185">Reference proteome</keyword>